<evidence type="ECO:0000313" key="2">
    <source>
        <dbReference type="Proteomes" id="UP001055153"/>
    </source>
</evidence>
<dbReference type="EMBL" id="BPQQ01000096">
    <property type="protein sequence ID" value="GJE03920.1"/>
    <property type="molecule type" value="Genomic_DNA"/>
</dbReference>
<comment type="caution">
    <text evidence="1">The sequence shown here is derived from an EMBL/GenBank/DDBJ whole genome shotgun (WGS) entry which is preliminary data.</text>
</comment>
<keyword evidence="2" id="KW-1185">Reference proteome</keyword>
<sequence length="82" mass="8616">MAALLVPAGLLCIGVACLHGHLGKTRLIARSTFPGRQAGGLISAIWLNASTPFWSRVGFRVAEAAPGLTPYGAEAVFMPWQP</sequence>
<reference evidence="1" key="2">
    <citation type="submission" date="2021-08" db="EMBL/GenBank/DDBJ databases">
        <authorList>
            <person name="Tani A."/>
            <person name="Ola A."/>
            <person name="Ogura Y."/>
            <person name="Katsura K."/>
            <person name="Hayashi T."/>
        </authorList>
    </citation>
    <scope>NUCLEOTIDE SEQUENCE</scope>
    <source>
        <strain evidence="1">DSM 17168</strain>
    </source>
</reference>
<reference evidence="1" key="1">
    <citation type="journal article" date="2021" name="Front. Microbiol.">
        <title>Comprehensive Comparative Genomics and Phenotyping of Methylobacterium Species.</title>
        <authorList>
            <person name="Alessa O."/>
            <person name="Ogura Y."/>
            <person name="Fujitani Y."/>
            <person name="Takami H."/>
            <person name="Hayashi T."/>
            <person name="Sahin N."/>
            <person name="Tani A."/>
        </authorList>
    </citation>
    <scope>NUCLEOTIDE SEQUENCE</scope>
    <source>
        <strain evidence="1">DSM 17168</strain>
    </source>
</reference>
<name>A0ABQ4SPY4_9HYPH</name>
<dbReference type="Proteomes" id="UP001055153">
    <property type="component" value="Unassembled WGS sequence"/>
</dbReference>
<evidence type="ECO:0000313" key="1">
    <source>
        <dbReference type="EMBL" id="GJE03920.1"/>
    </source>
</evidence>
<proteinExistence type="predicted"/>
<dbReference type="RefSeq" id="WP_238241292.1">
    <property type="nucleotide sequence ID" value="NZ_BPQQ01000096.1"/>
</dbReference>
<protein>
    <submittedName>
        <fullName evidence="1">Uncharacterized protein</fullName>
    </submittedName>
</protein>
<gene>
    <name evidence="1" type="ORF">GMJLKIPL_5877</name>
</gene>
<accession>A0ABQ4SPY4</accession>
<organism evidence="1 2">
    <name type="scientific">Methylobacterium isbiliense</name>
    <dbReference type="NCBI Taxonomy" id="315478"/>
    <lineage>
        <taxon>Bacteria</taxon>
        <taxon>Pseudomonadati</taxon>
        <taxon>Pseudomonadota</taxon>
        <taxon>Alphaproteobacteria</taxon>
        <taxon>Hyphomicrobiales</taxon>
        <taxon>Methylobacteriaceae</taxon>
        <taxon>Methylobacterium</taxon>
    </lineage>
</organism>